<protein>
    <recommendedName>
        <fullName evidence="3">Protein kinase domain-containing protein</fullName>
    </recommendedName>
</protein>
<dbReference type="EMBL" id="BPQB01000012">
    <property type="protein sequence ID" value="GJE89378.1"/>
    <property type="molecule type" value="Genomic_DNA"/>
</dbReference>
<dbReference type="AlphaFoldDB" id="A0A9P3G6V6"/>
<keyword evidence="2" id="KW-1185">Reference proteome</keyword>
<dbReference type="PANTHER" id="PTHR37171">
    <property type="entry name" value="SERINE/THREONINE-PROTEIN KINASE YRZF-RELATED"/>
    <property type="match status" value="1"/>
</dbReference>
<dbReference type="SUPFAM" id="SSF56112">
    <property type="entry name" value="Protein kinase-like (PK-like)"/>
    <property type="match status" value="1"/>
</dbReference>
<sequence length="295" mass="33066">MPSNTSLPRYLCPGSTLTFRHLQYGDMRATVLPFSADVQSTCPVVLIKLKQAPLGCPMRVDTSYIVKIFDPRFYHPESMPWDSATEAAAARTHNGHFQFNPKRPPSMLQVDYEEDKVEFEAQLFHYLAWLHHNECLAYKYLAPLQGSVVPRLYGAGTLDLSATTPPRAISPFVIFVEYIPNAISASAIDARRMTAPLLRAIVDTGEVLRSSGVIHCDANLANFLLVPAHDPTRVVVLDFAEAYTREAVQDDDAWQLALCEYDPVWARKVQLRNKLEKAGLKMPDDIEPRQPAIPS</sequence>
<evidence type="ECO:0000313" key="2">
    <source>
        <dbReference type="Proteomes" id="UP000703269"/>
    </source>
</evidence>
<organism evidence="1 2">
    <name type="scientific">Phanerochaete sordida</name>
    <dbReference type="NCBI Taxonomy" id="48140"/>
    <lineage>
        <taxon>Eukaryota</taxon>
        <taxon>Fungi</taxon>
        <taxon>Dikarya</taxon>
        <taxon>Basidiomycota</taxon>
        <taxon>Agaricomycotina</taxon>
        <taxon>Agaricomycetes</taxon>
        <taxon>Polyporales</taxon>
        <taxon>Phanerochaetaceae</taxon>
        <taxon>Phanerochaete</taxon>
    </lineage>
</organism>
<dbReference type="InterPro" id="IPR011009">
    <property type="entry name" value="Kinase-like_dom_sf"/>
</dbReference>
<evidence type="ECO:0000313" key="1">
    <source>
        <dbReference type="EMBL" id="GJE89378.1"/>
    </source>
</evidence>
<evidence type="ECO:0008006" key="3">
    <source>
        <dbReference type="Google" id="ProtNLM"/>
    </source>
</evidence>
<accession>A0A9P3G6V6</accession>
<name>A0A9P3G6V6_9APHY</name>
<gene>
    <name evidence="1" type="ORF">PsYK624_054780</name>
</gene>
<comment type="caution">
    <text evidence="1">The sequence shown here is derived from an EMBL/GenBank/DDBJ whole genome shotgun (WGS) entry which is preliminary data.</text>
</comment>
<dbReference type="PANTHER" id="PTHR37171:SF1">
    <property type="entry name" value="SERINE_THREONINE-PROTEIN KINASE YRZF-RELATED"/>
    <property type="match status" value="1"/>
</dbReference>
<dbReference type="InterPro" id="IPR052396">
    <property type="entry name" value="Meiotic_Drive_Suppr_Kinase"/>
</dbReference>
<proteinExistence type="predicted"/>
<dbReference type="Proteomes" id="UP000703269">
    <property type="component" value="Unassembled WGS sequence"/>
</dbReference>
<dbReference type="OrthoDB" id="2734608at2759"/>
<reference evidence="1 2" key="1">
    <citation type="submission" date="2021-08" db="EMBL/GenBank/DDBJ databases">
        <title>Draft Genome Sequence of Phanerochaete sordida strain YK-624.</title>
        <authorList>
            <person name="Mori T."/>
            <person name="Dohra H."/>
            <person name="Suzuki T."/>
            <person name="Kawagishi H."/>
            <person name="Hirai H."/>
        </authorList>
    </citation>
    <scope>NUCLEOTIDE SEQUENCE [LARGE SCALE GENOMIC DNA]</scope>
    <source>
        <strain evidence="1 2">YK-624</strain>
    </source>
</reference>